<sequence length="1301" mass="142527">MSSGGLSVRALTADEMPPSSMQWIQMIAPPAGNASPGKIENAALRVVENTNNAVRRVKQPLNLISVLGPARSGKSTLMNLLAGCNTELFATSNGAITYTKGIFVTTRILDLPTFSSLNGDPKIDPVDPNLQVSFLDTEGQGALGNLYDMNLFSPALLCSRVIIYNRTGGLLTAEILSQLGMMTQAGQRLKSGQVKEGATHGTSGSDPDGFTDGNAGGSTNGFTDGHISTNGSHTPASEAALGSNGTPNGTSHAATNGTTNGASVNGESKSKPQFGHLIILFNQFQLNATIETLRSGLLDPETGNDREVLERNQIRKLLQSSFESITIYKLPEGLKDEVRDEIDGGNKNRFLTINDFRTRYLEAFKTLRKGIASSLTTPQCLIPDVPLTGGAMGDFMLTFAEAVNSQQTLNVPSLFEASRNDAVNKALNKFASSANKNMEAIVQGDARPTVDLDRFIDGETEKLIADLENTLSYMPEEVLQKLRTDALDKVKPKKEGTLAVNFTKLQGHALTSLKNTVVGIPSNIDINFDAGGLNVTKVALDKAYNAYKTATINDYEVECNNLDPKCAPPSFHDDLSKAFDSQKEVLDAKYVAYWNSWVEEISTKELSALRTSLDKLAEVTAVGDDKAWSSGQLTASDLAKTNFKDALRNKYLGLDKSACQNTFEAEADSTAKTRQALWAKNDASVLEQLKRKLRKCEEDYSQRLNSSIPPQQQPPPYAEIIVTNKERIALENFIDNNHASAMVKDDLLSDFDSFVNKTQSTFQLNWQNALNNFEIYVQNQIDARLIGWKMAYEIRMDAISIAPKSASAAVVEQHCDAAQNVLTSSLKQFTTMLGNLRSDTVSALKLNNLGDTILSMSAEGKKQKLTQFDELASLYNRALLNKTLKPVIDKTMSDRDTYTNVRALDDALEAARISFMGDNGRGAATQPMALDESQSPSRQWEDFKKRNYAGLVDNVNRNGEAYILNGKDMLPKELQTKIIEKIKGCCANLGGMLGMSYCAEQCFTNPAADMGRVGNGDDVDSQKTQKWLCTNNSTSQEFWHDRKTNLFFNDWALEQSDYILGKPVITEIKPSIMVNAQYPAQKDTRTAIVGQNLTVSSTVTNSNSFERGFGGKLAVDKEFGPEGAKVTVGLEANFALKWTSGSSTAQGNQFTVSGSSTVELPGGRVNTVTQVGFDQQCTVPYTAKFKFVPKLSYQHGFVRGGGQYLKKDWFEANKDTDRVHKDFDMGRVDQIYQNMNANADPWDWSRFQRDGNAVYANWLGDENHYTFFVRGKWEGLTGKLVITTVTPSATQYSLLPDDDGL</sequence>
<dbReference type="GO" id="GO:0005525">
    <property type="term" value="F:GTP binding"/>
    <property type="evidence" value="ECO:0007669"/>
    <property type="project" value="InterPro"/>
</dbReference>
<feature type="compositionally biased region" description="Polar residues" evidence="2">
    <location>
        <begin position="243"/>
        <end position="267"/>
    </location>
</feature>
<feature type="domain" description="Guanylate-binding protein N-terminal" evidence="3">
    <location>
        <begin position="43"/>
        <end position="193"/>
    </location>
</feature>
<dbReference type="GO" id="GO:0003924">
    <property type="term" value="F:GTPase activity"/>
    <property type="evidence" value="ECO:0007669"/>
    <property type="project" value="InterPro"/>
</dbReference>
<evidence type="ECO:0000256" key="2">
    <source>
        <dbReference type="SAM" id="MobiDB-lite"/>
    </source>
</evidence>
<keyword evidence="5" id="KW-1185">Reference proteome</keyword>
<gene>
    <name evidence="4" type="ORF">K431DRAFT_282125</name>
</gene>
<name>A0A9P4QG45_9PEZI</name>
<dbReference type="InterPro" id="IPR015894">
    <property type="entry name" value="Guanylate-bd_N"/>
</dbReference>
<dbReference type="PANTHER" id="PTHR10751">
    <property type="entry name" value="GUANYLATE BINDING PROTEIN"/>
    <property type="match status" value="1"/>
</dbReference>
<dbReference type="EMBL" id="MU003772">
    <property type="protein sequence ID" value="KAF2724281.1"/>
    <property type="molecule type" value="Genomic_DNA"/>
</dbReference>
<evidence type="ECO:0000259" key="3">
    <source>
        <dbReference type="Pfam" id="PF02263"/>
    </source>
</evidence>
<feature type="region of interest" description="Disordered" evidence="2">
    <location>
        <begin position="187"/>
        <end position="268"/>
    </location>
</feature>
<feature type="coiled-coil region" evidence="1">
    <location>
        <begin position="679"/>
        <end position="706"/>
    </location>
</feature>
<protein>
    <recommendedName>
        <fullName evidence="3">Guanylate-binding protein N-terminal domain-containing protein</fullName>
    </recommendedName>
</protein>
<organism evidence="4 5">
    <name type="scientific">Polychaeton citri CBS 116435</name>
    <dbReference type="NCBI Taxonomy" id="1314669"/>
    <lineage>
        <taxon>Eukaryota</taxon>
        <taxon>Fungi</taxon>
        <taxon>Dikarya</taxon>
        <taxon>Ascomycota</taxon>
        <taxon>Pezizomycotina</taxon>
        <taxon>Dothideomycetes</taxon>
        <taxon>Dothideomycetidae</taxon>
        <taxon>Capnodiales</taxon>
        <taxon>Capnodiaceae</taxon>
        <taxon>Polychaeton</taxon>
    </lineage>
</organism>
<dbReference type="SUPFAM" id="SSF52540">
    <property type="entry name" value="P-loop containing nucleoside triphosphate hydrolases"/>
    <property type="match status" value="1"/>
</dbReference>
<proteinExistence type="predicted"/>
<dbReference type="SUPFAM" id="SSF56973">
    <property type="entry name" value="Aerolisin/ETX pore-forming domain"/>
    <property type="match status" value="1"/>
</dbReference>
<evidence type="ECO:0000313" key="4">
    <source>
        <dbReference type="EMBL" id="KAF2724281.1"/>
    </source>
</evidence>
<comment type="caution">
    <text evidence="4">The sequence shown here is derived from an EMBL/GenBank/DDBJ whole genome shotgun (WGS) entry which is preliminary data.</text>
</comment>
<dbReference type="InterPro" id="IPR027417">
    <property type="entry name" value="P-loop_NTPase"/>
</dbReference>
<dbReference type="Pfam" id="PF02263">
    <property type="entry name" value="GBP"/>
    <property type="match status" value="1"/>
</dbReference>
<dbReference type="Gene3D" id="2.170.15.10">
    <property type="entry name" value="Proaerolysin, chain A, domain 3"/>
    <property type="match status" value="1"/>
</dbReference>
<dbReference type="OrthoDB" id="2135133at2759"/>
<evidence type="ECO:0000313" key="5">
    <source>
        <dbReference type="Proteomes" id="UP000799441"/>
    </source>
</evidence>
<evidence type="ECO:0000256" key="1">
    <source>
        <dbReference type="SAM" id="Coils"/>
    </source>
</evidence>
<dbReference type="Gene3D" id="3.40.50.300">
    <property type="entry name" value="P-loop containing nucleotide triphosphate hydrolases"/>
    <property type="match status" value="1"/>
</dbReference>
<dbReference type="Proteomes" id="UP000799441">
    <property type="component" value="Unassembled WGS sequence"/>
</dbReference>
<reference evidence="4" key="1">
    <citation type="journal article" date="2020" name="Stud. Mycol.">
        <title>101 Dothideomycetes genomes: a test case for predicting lifestyles and emergence of pathogens.</title>
        <authorList>
            <person name="Haridas S."/>
            <person name="Albert R."/>
            <person name="Binder M."/>
            <person name="Bloem J."/>
            <person name="Labutti K."/>
            <person name="Salamov A."/>
            <person name="Andreopoulos B."/>
            <person name="Baker S."/>
            <person name="Barry K."/>
            <person name="Bills G."/>
            <person name="Bluhm B."/>
            <person name="Cannon C."/>
            <person name="Castanera R."/>
            <person name="Culley D."/>
            <person name="Daum C."/>
            <person name="Ezra D."/>
            <person name="Gonzalez J."/>
            <person name="Henrissat B."/>
            <person name="Kuo A."/>
            <person name="Liang C."/>
            <person name="Lipzen A."/>
            <person name="Lutzoni F."/>
            <person name="Magnuson J."/>
            <person name="Mondo S."/>
            <person name="Nolan M."/>
            <person name="Ohm R."/>
            <person name="Pangilinan J."/>
            <person name="Park H.-J."/>
            <person name="Ramirez L."/>
            <person name="Alfaro M."/>
            <person name="Sun H."/>
            <person name="Tritt A."/>
            <person name="Yoshinaga Y."/>
            <person name="Zwiers L.-H."/>
            <person name="Turgeon B."/>
            <person name="Goodwin S."/>
            <person name="Spatafora J."/>
            <person name="Crous P."/>
            <person name="Grigoriev I."/>
        </authorList>
    </citation>
    <scope>NUCLEOTIDE SEQUENCE</scope>
    <source>
        <strain evidence="4">CBS 116435</strain>
    </source>
</reference>
<feature type="compositionally biased region" description="Polar residues" evidence="2">
    <location>
        <begin position="220"/>
        <end position="235"/>
    </location>
</feature>
<accession>A0A9P4QG45</accession>
<keyword evidence="1" id="KW-0175">Coiled coil</keyword>